<keyword evidence="1" id="KW-0472">Membrane</keyword>
<dbReference type="EMBL" id="BTSY01000002">
    <property type="protein sequence ID" value="GMT16436.1"/>
    <property type="molecule type" value="Genomic_DNA"/>
</dbReference>
<comment type="caution">
    <text evidence="2">The sequence shown here is derived from an EMBL/GenBank/DDBJ whole genome shotgun (WGS) entry which is preliminary data.</text>
</comment>
<feature type="transmembrane region" description="Helical" evidence="1">
    <location>
        <begin position="151"/>
        <end position="169"/>
    </location>
</feature>
<keyword evidence="1" id="KW-1133">Transmembrane helix</keyword>
<protein>
    <recommendedName>
        <fullName evidence="4">G protein-coupled receptor</fullName>
    </recommendedName>
</protein>
<feature type="transmembrane region" description="Helical" evidence="1">
    <location>
        <begin position="181"/>
        <end position="200"/>
    </location>
</feature>
<feature type="non-terminal residue" evidence="2">
    <location>
        <position position="254"/>
    </location>
</feature>
<dbReference type="Proteomes" id="UP001432322">
    <property type="component" value="Unassembled WGS sequence"/>
</dbReference>
<feature type="non-terminal residue" evidence="2">
    <location>
        <position position="1"/>
    </location>
</feature>
<reference evidence="2" key="1">
    <citation type="submission" date="2023-10" db="EMBL/GenBank/DDBJ databases">
        <title>Genome assembly of Pristionchus species.</title>
        <authorList>
            <person name="Yoshida K."/>
            <person name="Sommer R.J."/>
        </authorList>
    </citation>
    <scope>NUCLEOTIDE SEQUENCE</scope>
    <source>
        <strain evidence="2">RS5133</strain>
    </source>
</reference>
<evidence type="ECO:0000313" key="3">
    <source>
        <dbReference type="Proteomes" id="UP001432322"/>
    </source>
</evidence>
<evidence type="ECO:0008006" key="4">
    <source>
        <dbReference type="Google" id="ProtNLM"/>
    </source>
</evidence>
<feature type="transmembrane region" description="Helical" evidence="1">
    <location>
        <begin position="111"/>
        <end position="131"/>
    </location>
</feature>
<sequence length="254" mass="29513">VQVLACISILSVAVSNGYVTIVTYNDMQLRQIYFPFICEFAVNSMVYVLTFIDYSAFCFMTAFWLDRDLDDSIICDLFSFSKSFLTIMETQILLALIIYCIFDNYERVRRIAMGALLCIIALIFIVGYLGGRTKRHGCYRFNYFVGIADQYYDVNLFVCTTILIAAHLFVTMDKAQRIKFFLLSIAVSVELPMLILHRIFGDTYSFKYVTYYPYIYSTVHALMQQGFAVAFIVVMRQNMRKRERSFENPMSVIP</sequence>
<accession>A0AAV5VAQ2</accession>
<proteinExistence type="predicted"/>
<keyword evidence="3" id="KW-1185">Reference proteome</keyword>
<dbReference type="AlphaFoldDB" id="A0AAV5VAQ2"/>
<evidence type="ECO:0000256" key="1">
    <source>
        <dbReference type="SAM" id="Phobius"/>
    </source>
</evidence>
<evidence type="ECO:0000313" key="2">
    <source>
        <dbReference type="EMBL" id="GMT16436.1"/>
    </source>
</evidence>
<keyword evidence="1" id="KW-0812">Transmembrane</keyword>
<feature type="transmembrane region" description="Helical" evidence="1">
    <location>
        <begin position="84"/>
        <end position="102"/>
    </location>
</feature>
<name>A0AAV5VAQ2_9BILA</name>
<feature type="transmembrane region" description="Helical" evidence="1">
    <location>
        <begin position="40"/>
        <end position="64"/>
    </location>
</feature>
<organism evidence="2 3">
    <name type="scientific">Pristionchus fissidentatus</name>
    <dbReference type="NCBI Taxonomy" id="1538716"/>
    <lineage>
        <taxon>Eukaryota</taxon>
        <taxon>Metazoa</taxon>
        <taxon>Ecdysozoa</taxon>
        <taxon>Nematoda</taxon>
        <taxon>Chromadorea</taxon>
        <taxon>Rhabditida</taxon>
        <taxon>Rhabditina</taxon>
        <taxon>Diplogasteromorpha</taxon>
        <taxon>Diplogasteroidea</taxon>
        <taxon>Neodiplogasteridae</taxon>
        <taxon>Pristionchus</taxon>
    </lineage>
</organism>
<gene>
    <name evidence="2" type="ORF">PFISCL1PPCAC_7733</name>
</gene>
<feature type="transmembrane region" description="Helical" evidence="1">
    <location>
        <begin position="212"/>
        <end position="234"/>
    </location>
</feature>